<evidence type="ECO:0000313" key="2">
    <source>
        <dbReference type="Proteomes" id="UP000008694"/>
    </source>
</evidence>
<dbReference type="EMBL" id="GL348719">
    <property type="protein sequence ID" value="EFH43753.1"/>
    <property type="molecule type" value="Genomic_DNA"/>
</dbReference>
<evidence type="ECO:0000313" key="1">
    <source>
        <dbReference type="EMBL" id="EFH43753.1"/>
    </source>
</evidence>
<protein>
    <submittedName>
        <fullName evidence="1">Predicted protein</fullName>
    </submittedName>
</protein>
<accession>D7MED9</accession>
<gene>
    <name evidence="1" type="ORF">ARALYDRAFT_913777</name>
</gene>
<dbReference type="AlphaFoldDB" id="D7MED9"/>
<keyword evidence="2" id="KW-1185">Reference proteome</keyword>
<organism evidence="2">
    <name type="scientific">Arabidopsis lyrata subsp. lyrata</name>
    <name type="common">Lyre-leaved rock-cress</name>
    <dbReference type="NCBI Taxonomy" id="81972"/>
    <lineage>
        <taxon>Eukaryota</taxon>
        <taxon>Viridiplantae</taxon>
        <taxon>Streptophyta</taxon>
        <taxon>Embryophyta</taxon>
        <taxon>Tracheophyta</taxon>
        <taxon>Spermatophyta</taxon>
        <taxon>Magnoliopsida</taxon>
        <taxon>eudicotyledons</taxon>
        <taxon>Gunneridae</taxon>
        <taxon>Pentapetalae</taxon>
        <taxon>rosids</taxon>
        <taxon>malvids</taxon>
        <taxon>Brassicales</taxon>
        <taxon>Brassicaceae</taxon>
        <taxon>Camelineae</taxon>
        <taxon>Arabidopsis</taxon>
    </lineage>
</organism>
<sequence>MRRFFRLAFSSSSSITCVPSSESFSDVATESLSDSEFTSSAIAGSATGMGIGSERPDLVLVDLPLRVLIIVICLPLPLKEELGLCPIK</sequence>
<proteinExistence type="predicted"/>
<dbReference type="HOGENOM" id="CLU_2472142_0_0_1"/>
<dbReference type="Proteomes" id="UP000008694">
    <property type="component" value="Unassembled WGS sequence"/>
</dbReference>
<reference evidence="2" key="1">
    <citation type="journal article" date="2011" name="Nat. Genet.">
        <title>The Arabidopsis lyrata genome sequence and the basis of rapid genome size change.</title>
        <authorList>
            <person name="Hu T.T."/>
            <person name="Pattyn P."/>
            <person name="Bakker E.G."/>
            <person name="Cao J."/>
            <person name="Cheng J.-F."/>
            <person name="Clark R.M."/>
            <person name="Fahlgren N."/>
            <person name="Fawcett J.A."/>
            <person name="Grimwood J."/>
            <person name="Gundlach H."/>
            <person name="Haberer G."/>
            <person name="Hollister J.D."/>
            <person name="Ossowski S."/>
            <person name="Ottilar R.P."/>
            <person name="Salamov A.A."/>
            <person name="Schneeberger K."/>
            <person name="Spannagl M."/>
            <person name="Wang X."/>
            <person name="Yang L."/>
            <person name="Nasrallah M.E."/>
            <person name="Bergelson J."/>
            <person name="Carrington J.C."/>
            <person name="Gaut B.S."/>
            <person name="Schmutz J."/>
            <person name="Mayer K.F.X."/>
            <person name="Van de Peer Y."/>
            <person name="Grigoriev I.V."/>
            <person name="Nordborg M."/>
            <person name="Weigel D."/>
            <person name="Guo Y.-L."/>
        </authorList>
    </citation>
    <scope>NUCLEOTIDE SEQUENCE [LARGE SCALE GENOMIC DNA]</scope>
    <source>
        <strain evidence="2">cv. MN47</strain>
    </source>
</reference>
<dbReference type="Gramene" id="scaffold_701519.1">
    <property type="protein sequence ID" value="scaffold_701519.1"/>
    <property type="gene ID" value="scaffold_701519.1"/>
</dbReference>
<name>D7MED9_ARALL</name>